<dbReference type="EMBL" id="GBRH01210583">
    <property type="protein sequence ID" value="JAD87312.1"/>
    <property type="molecule type" value="Transcribed_RNA"/>
</dbReference>
<evidence type="ECO:0000313" key="1">
    <source>
        <dbReference type="EMBL" id="JAD87312.1"/>
    </source>
</evidence>
<sequence>MASLPAHAHEMCASSPTRMAWDDGTHCAAAVTVGTGGTPVFCCLTTAARLQAPMTGALSLRGITGRLSQLHISIMKPSGSWKKIWSTLMPPSSTHRCTYGMPISFSRRSTATMLSHCRCTHTCMTCQFIAQYGIRILSIDRRYYWANKIKSYPPRLENSTRKIISTSFPLSRSSLSLSS</sequence>
<organism evidence="1">
    <name type="scientific">Arundo donax</name>
    <name type="common">Giant reed</name>
    <name type="synonym">Donax arundinaceus</name>
    <dbReference type="NCBI Taxonomy" id="35708"/>
    <lineage>
        <taxon>Eukaryota</taxon>
        <taxon>Viridiplantae</taxon>
        <taxon>Streptophyta</taxon>
        <taxon>Embryophyta</taxon>
        <taxon>Tracheophyta</taxon>
        <taxon>Spermatophyta</taxon>
        <taxon>Magnoliopsida</taxon>
        <taxon>Liliopsida</taxon>
        <taxon>Poales</taxon>
        <taxon>Poaceae</taxon>
        <taxon>PACMAD clade</taxon>
        <taxon>Arundinoideae</taxon>
        <taxon>Arundineae</taxon>
        <taxon>Arundo</taxon>
    </lineage>
</organism>
<name>A0A0A9DU59_ARUDO</name>
<accession>A0A0A9DU59</accession>
<protein>
    <submittedName>
        <fullName evidence="1">Uncharacterized protein</fullName>
    </submittedName>
</protein>
<dbReference type="AlphaFoldDB" id="A0A0A9DU59"/>
<reference evidence="1" key="2">
    <citation type="journal article" date="2015" name="Data Brief">
        <title>Shoot transcriptome of the giant reed, Arundo donax.</title>
        <authorList>
            <person name="Barrero R.A."/>
            <person name="Guerrero F.D."/>
            <person name="Moolhuijzen P."/>
            <person name="Goolsby J.A."/>
            <person name="Tidwell J."/>
            <person name="Bellgard S.E."/>
            <person name="Bellgard M.I."/>
        </authorList>
    </citation>
    <scope>NUCLEOTIDE SEQUENCE</scope>
    <source>
        <tissue evidence="1">Shoot tissue taken approximately 20 cm above the soil surface</tissue>
    </source>
</reference>
<reference evidence="1" key="1">
    <citation type="submission" date="2014-09" db="EMBL/GenBank/DDBJ databases">
        <authorList>
            <person name="Magalhaes I.L.F."/>
            <person name="Oliveira U."/>
            <person name="Santos F.R."/>
            <person name="Vidigal T.H.D.A."/>
            <person name="Brescovit A.D."/>
            <person name="Santos A.J."/>
        </authorList>
    </citation>
    <scope>NUCLEOTIDE SEQUENCE</scope>
    <source>
        <tissue evidence="1">Shoot tissue taken approximately 20 cm above the soil surface</tissue>
    </source>
</reference>
<proteinExistence type="predicted"/>